<reference evidence="2 3" key="1">
    <citation type="journal article" date="2014" name="Genome Biol.">
        <title>Transcriptome and methylome profiling reveals relics of genome dominance in the mesopolyploid Brassica oleracea.</title>
        <authorList>
            <person name="Parkin I.A."/>
            <person name="Koh C."/>
            <person name="Tang H."/>
            <person name="Robinson S.J."/>
            <person name="Kagale S."/>
            <person name="Clarke W.E."/>
            <person name="Town C.D."/>
            <person name="Nixon J."/>
            <person name="Krishnakumar V."/>
            <person name="Bidwell S.L."/>
            <person name="Denoeud F."/>
            <person name="Belcram H."/>
            <person name="Links M.G."/>
            <person name="Just J."/>
            <person name="Clarke C."/>
            <person name="Bender T."/>
            <person name="Huebert T."/>
            <person name="Mason A.S."/>
            <person name="Pires J.C."/>
            <person name="Barker G."/>
            <person name="Moore J."/>
            <person name="Walley P.G."/>
            <person name="Manoli S."/>
            <person name="Batley J."/>
            <person name="Edwards D."/>
            <person name="Nelson M.N."/>
            <person name="Wang X."/>
            <person name="Paterson A.H."/>
            <person name="King G."/>
            <person name="Bancroft I."/>
            <person name="Chalhoub B."/>
            <person name="Sharpe A.G."/>
        </authorList>
    </citation>
    <scope>NUCLEOTIDE SEQUENCE</scope>
    <source>
        <strain evidence="2 3">cv. TO1000</strain>
    </source>
</reference>
<evidence type="ECO:0000313" key="3">
    <source>
        <dbReference type="Proteomes" id="UP000032141"/>
    </source>
</evidence>
<name>A0A0D3BJK1_BRAOL</name>
<dbReference type="SUPFAM" id="SSF117281">
    <property type="entry name" value="Kelch motif"/>
    <property type="match status" value="1"/>
</dbReference>
<dbReference type="InterPro" id="IPR037293">
    <property type="entry name" value="Gal_Oxidase_central_sf"/>
</dbReference>
<dbReference type="Gene3D" id="2.130.10.80">
    <property type="entry name" value="Galactose oxidase/kelch, beta-propeller"/>
    <property type="match status" value="1"/>
</dbReference>
<dbReference type="InterPro" id="IPR050354">
    <property type="entry name" value="F-box/kelch-repeat_ARATH"/>
</dbReference>
<dbReference type="InterPro" id="IPR001810">
    <property type="entry name" value="F-box_dom"/>
</dbReference>
<sequence>MIDSSVQAAASAVVEPRWKKRKPNPSPPSFSSLPDVIILNCLACISKSYYPILSLVSKTFRPLILSRKLNHARSYHKTQEKLFYICLQLPDRPLPSWFTLWIKPYQTEEENMKKKKKATLVQVPSSYARKEPLLVRTVGSDTYALRQRYPPSPFMLVRNKERHIWRNTPNMTVARVNPAACVLHGKIYVMGGCNANKSAKSWGEVFDTETRTWEPLPDPGDELRFSSVIRKIKIIRGKLLVRSNDEKDSVYDPKTRNVACGMTKRVTSGNMSRGCLHSIGVVVVV</sequence>
<dbReference type="PANTHER" id="PTHR24414:SF112">
    <property type="entry name" value="F-BOX DOMAIN-CONTAINING PROTEIN"/>
    <property type="match status" value="1"/>
</dbReference>
<dbReference type="SMART" id="SM00256">
    <property type="entry name" value="FBOX"/>
    <property type="match status" value="1"/>
</dbReference>
<dbReference type="PANTHER" id="PTHR24414">
    <property type="entry name" value="F-BOX/KELCH-REPEAT PROTEIN SKIP4"/>
    <property type="match status" value="1"/>
</dbReference>
<dbReference type="eggNOG" id="KOG1072">
    <property type="taxonomic scope" value="Eukaryota"/>
</dbReference>
<dbReference type="EnsemblPlants" id="Bo3g152550.1">
    <property type="protein sequence ID" value="Bo3g152550.1"/>
    <property type="gene ID" value="Bo3g152550"/>
</dbReference>
<dbReference type="Pfam" id="PF25210">
    <property type="entry name" value="Kelch_FKB95"/>
    <property type="match status" value="1"/>
</dbReference>
<proteinExistence type="predicted"/>
<dbReference type="OMA" id="KTRNVAC"/>
<keyword evidence="3" id="KW-1185">Reference proteome</keyword>
<reference evidence="2" key="2">
    <citation type="submission" date="2015-03" db="UniProtKB">
        <authorList>
            <consortium name="EnsemblPlants"/>
        </authorList>
    </citation>
    <scope>IDENTIFICATION</scope>
</reference>
<dbReference type="InterPro" id="IPR036047">
    <property type="entry name" value="F-box-like_dom_sf"/>
</dbReference>
<accession>A0A0D3BJK1</accession>
<evidence type="ECO:0000313" key="2">
    <source>
        <dbReference type="EnsemblPlants" id="Bo3g152550.1"/>
    </source>
</evidence>
<evidence type="ECO:0000259" key="1">
    <source>
        <dbReference type="SMART" id="SM00256"/>
    </source>
</evidence>
<organism evidence="2 3">
    <name type="scientific">Brassica oleracea var. oleracea</name>
    <dbReference type="NCBI Taxonomy" id="109376"/>
    <lineage>
        <taxon>Eukaryota</taxon>
        <taxon>Viridiplantae</taxon>
        <taxon>Streptophyta</taxon>
        <taxon>Embryophyta</taxon>
        <taxon>Tracheophyta</taxon>
        <taxon>Spermatophyta</taxon>
        <taxon>Magnoliopsida</taxon>
        <taxon>eudicotyledons</taxon>
        <taxon>Gunneridae</taxon>
        <taxon>Pentapetalae</taxon>
        <taxon>rosids</taxon>
        <taxon>malvids</taxon>
        <taxon>Brassicales</taxon>
        <taxon>Brassicaceae</taxon>
        <taxon>Brassiceae</taxon>
        <taxon>Brassica</taxon>
    </lineage>
</organism>
<feature type="domain" description="F-box" evidence="1">
    <location>
        <begin position="33"/>
        <end position="73"/>
    </location>
</feature>
<dbReference type="AlphaFoldDB" id="A0A0D3BJK1"/>
<dbReference type="Pfam" id="PF00646">
    <property type="entry name" value="F-box"/>
    <property type="match status" value="1"/>
</dbReference>
<dbReference type="HOGENOM" id="CLU_032521_2_0_1"/>
<dbReference type="Gramene" id="Bo3g152550.1">
    <property type="protein sequence ID" value="Bo3g152550.1"/>
    <property type="gene ID" value="Bo3g152550"/>
</dbReference>
<dbReference type="Proteomes" id="UP000032141">
    <property type="component" value="Chromosome C3"/>
</dbReference>
<dbReference type="InterPro" id="IPR015915">
    <property type="entry name" value="Kelch-typ_b-propeller"/>
</dbReference>
<dbReference type="SUPFAM" id="SSF81383">
    <property type="entry name" value="F-box domain"/>
    <property type="match status" value="1"/>
</dbReference>
<dbReference type="InterPro" id="IPR057499">
    <property type="entry name" value="Kelch_FKB95"/>
</dbReference>
<protein>
    <recommendedName>
        <fullName evidence="1">F-box domain-containing protein</fullName>
    </recommendedName>
</protein>